<dbReference type="PANTHER" id="PTHR46242:SF1">
    <property type="entry name" value="ZINC FINGER CCHC DOMAIN-CONTAINING PROTEIN 9"/>
    <property type="match status" value="1"/>
</dbReference>
<dbReference type="GO" id="GO:0003676">
    <property type="term" value="F:nucleic acid binding"/>
    <property type="evidence" value="ECO:0007669"/>
    <property type="project" value="InterPro"/>
</dbReference>
<evidence type="ECO:0000313" key="9">
    <source>
        <dbReference type="Proteomes" id="UP000233220"/>
    </source>
</evidence>
<dbReference type="InterPro" id="IPR001878">
    <property type="entry name" value="Znf_CCHC"/>
</dbReference>
<evidence type="ECO:0000256" key="2">
    <source>
        <dbReference type="ARBA" id="ARBA00022737"/>
    </source>
</evidence>
<dbReference type="SUPFAM" id="SSF57756">
    <property type="entry name" value="Retrovirus zinc finger-like domains"/>
    <property type="match status" value="1"/>
</dbReference>
<name>A0A2K6S280_SAIBB</name>
<dbReference type="PROSITE" id="PS50158">
    <property type="entry name" value="ZF_CCHC"/>
    <property type="match status" value="1"/>
</dbReference>
<keyword evidence="1" id="KW-0479">Metal-binding</keyword>
<keyword evidence="4" id="KW-0862">Zinc</keyword>
<dbReference type="SMART" id="SM00343">
    <property type="entry name" value="ZnF_C2HC"/>
    <property type="match status" value="3"/>
</dbReference>
<reference evidence="8" key="2">
    <citation type="submission" date="2025-09" db="UniProtKB">
        <authorList>
            <consortium name="Ensembl"/>
        </authorList>
    </citation>
    <scope>IDENTIFICATION</scope>
</reference>
<proteinExistence type="predicted"/>
<keyword evidence="2" id="KW-0677">Repeat</keyword>
<evidence type="ECO:0000256" key="6">
    <source>
        <dbReference type="SAM" id="MobiDB-lite"/>
    </source>
</evidence>
<evidence type="ECO:0000256" key="3">
    <source>
        <dbReference type="ARBA" id="ARBA00022771"/>
    </source>
</evidence>
<dbReference type="GO" id="GO:0008270">
    <property type="term" value="F:zinc ion binding"/>
    <property type="evidence" value="ECO:0007669"/>
    <property type="project" value="UniProtKB-KW"/>
</dbReference>
<sequence>MTRWARVSTTYNKRPLSATSEDTKKGPFEGTSQNLPKCNQLEANRLSLKNDAPQYLNEDVNGFTEYLRQNSQMVHNGQIIATDSKEIREETAVALKKDSRWQGRRFKRQAAKENAMVCFHCRNPGHGITYCPAALENQDMGNGIHYRCRSTEHEITKCKAKVDPALGEFPFTKCYVCGEMVHLSRVCPDNPKGLYADGGGCKLCGSVEHLKKDCLESQNSDRMVTVGHWAKGMSADYEEILDAPKPQKPKTKIPKVVSF</sequence>
<dbReference type="FunFam" id="4.10.60.10:FF:000091">
    <property type="entry name" value="Zinc finger CCHC-type-containing 9"/>
    <property type="match status" value="1"/>
</dbReference>
<evidence type="ECO:0000256" key="5">
    <source>
        <dbReference type="PROSITE-ProRule" id="PRU00047"/>
    </source>
</evidence>
<dbReference type="Ensembl" id="ENSSBOT00000008301.1">
    <property type="protein sequence ID" value="ENSSBOP00000001492.1"/>
    <property type="gene ID" value="ENSSBOG00000007440.1"/>
</dbReference>
<evidence type="ECO:0000313" key="8">
    <source>
        <dbReference type="Ensembl" id="ENSSBOP00000001492.1"/>
    </source>
</evidence>
<keyword evidence="3 5" id="KW-0863">Zinc-finger</keyword>
<accession>A0A2K6S280</accession>
<dbReference type="InterPro" id="IPR042246">
    <property type="entry name" value="ZCCHC9"/>
</dbReference>
<dbReference type="InterPro" id="IPR036875">
    <property type="entry name" value="Znf_CCHC_sf"/>
</dbReference>
<dbReference type="Proteomes" id="UP000233220">
    <property type="component" value="Unplaced"/>
</dbReference>
<dbReference type="Gene3D" id="4.10.60.10">
    <property type="entry name" value="Zinc finger, CCHC-type"/>
    <property type="match status" value="2"/>
</dbReference>
<dbReference type="GO" id="GO:0005730">
    <property type="term" value="C:nucleolus"/>
    <property type="evidence" value="ECO:0007669"/>
    <property type="project" value="TreeGrafter"/>
</dbReference>
<dbReference type="AlphaFoldDB" id="A0A2K6S280"/>
<feature type="domain" description="CCHC-type" evidence="7">
    <location>
        <begin position="173"/>
        <end position="189"/>
    </location>
</feature>
<keyword evidence="9" id="KW-1185">Reference proteome</keyword>
<dbReference type="PANTHER" id="PTHR46242">
    <property type="entry name" value="ZINC FINGER CCHC DOMAIN-CONTAINING PROTEIN 9 ZCCHC9"/>
    <property type="match status" value="1"/>
</dbReference>
<protein>
    <recommendedName>
        <fullName evidence="7">CCHC-type domain-containing protein</fullName>
    </recommendedName>
</protein>
<feature type="region of interest" description="Disordered" evidence="6">
    <location>
        <begin position="15"/>
        <end position="35"/>
    </location>
</feature>
<dbReference type="GeneTree" id="ENSGT00950000183041"/>
<dbReference type="OMA" id="GSCKICK"/>
<evidence type="ECO:0000256" key="4">
    <source>
        <dbReference type="ARBA" id="ARBA00022833"/>
    </source>
</evidence>
<evidence type="ECO:0000259" key="7">
    <source>
        <dbReference type="PROSITE" id="PS50158"/>
    </source>
</evidence>
<organism evidence="8 9">
    <name type="scientific">Saimiri boliviensis boliviensis</name>
    <name type="common">Bolivian squirrel monkey</name>
    <dbReference type="NCBI Taxonomy" id="39432"/>
    <lineage>
        <taxon>Eukaryota</taxon>
        <taxon>Metazoa</taxon>
        <taxon>Chordata</taxon>
        <taxon>Craniata</taxon>
        <taxon>Vertebrata</taxon>
        <taxon>Euteleostomi</taxon>
        <taxon>Mammalia</taxon>
        <taxon>Eutheria</taxon>
        <taxon>Euarchontoglires</taxon>
        <taxon>Primates</taxon>
        <taxon>Haplorrhini</taxon>
        <taxon>Platyrrhini</taxon>
        <taxon>Cebidae</taxon>
        <taxon>Saimiriinae</taxon>
        <taxon>Saimiri</taxon>
    </lineage>
</organism>
<evidence type="ECO:0000256" key="1">
    <source>
        <dbReference type="ARBA" id="ARBA00022723"/>
    </source>
</evidence>
<reference evidence="8" key="1">
    <citation type="submission" date="2025-08" db="UniProtKB">
        <authorList>
            <consortium name="Ensembl"/>
        </authorList>
    </citation>
    <scope>IDENTIFICATION</scope>
</reference>
<dbReference type="STRING" id="39432.ENSSBOP00000001492"/>